<evidence type="ECO:0000313" key="1">
    <source>
        <dbReference type="EMBL" id="KRY21248.1"/>
    </source>
</evidence>
<reference evidence="1 2" key="1">
    <citation type="submission" date="2015-01" db="EMBL/GenBank/DDBJ databases">
        <title>Evolution of Trichinella species and genotypes.</title>
        <authorList>
            <person name="Korhonen P.K."/>
            <person name="Edoardo P."/>
            <person name="Giuseppe L.R."/>
            <person name="Gasser R.B."/>
        </authorList>
    </citation>
    <scope>NUCLEOTIDE SEQUENCE [LARGE SCALE GENOMIC DNA]</scope>
    <source>
        <strain evidence="1">ISS2496</strain>
    </source>
</reference>
<keyword evidence="2" id="KW-1185">Reference proteome</keyword>
<organism evidence="1 2">
    <name type="scientific">Trichinella patagoniensis</name>
    <dbReference type="NCBI Taxonomy" id="990121"/>
    <lineage>
        <taxon>Eukaryota</taxon>
        <taxon>Metazoa</taxon>
        <taxon>Ecdysozoa</taxon>
        <taxon>Nematoda</taxon>
        <taxon>Enoplea</taxon>
        <taxon>Dorylaimia</taxon>
        <taxon>Trichinellida</taxon>
        <taxon>Trichinellidae</taxon>
        <taxon>Trichinella</taxon>
    </lineage>
</organism>
<sequence>MLATRFFLLATDDRSPCSEYERASSSSNNKKMRTTDMRDSIEHNVASSWVIYTDLKKVNPCENCQKGQIFHPNGVFIKLCGHDASREYAFTVCCFSP</sequence>
<proteinExistence type="predicted"/>
<protein>
    <submittedName>
        <fullName evidence="1">Uncharacterized protein</fullName>
    </submittedName>
</protein>
<gene>
    <name evidence="1" type="ORF">T12_7347</name>
</gene>
<dbReference type="EMBL" id="JYDQ01000018">
    <property type="protein sequence ID" value="KRY21248.1"/>
    <property type="molecule type" value="Genomic_DNA"/>
</dbReference>
<dbReference type="Proteomes" id="UP000054783">
    <property type="component" value="Unassembled WGS sequence"/>
</dbReference>
<dbReference type="OrthoDB" id="10387783at2759"/>
<comment type="caution">
    <text evidence="1">The sequence shown here is derived from an EMBL/GenBank/DDBJ whole genome shotgun (WGS) entry which is preliminary data.</text>
</comment>
<dbReference type="AlphaFoldDB" id="A0A0V1A8S3"/>
<accession>A0A0V1A8S3</accession>
<name>A0A0V1A8S3_9BILA</name>
<evidence type="ECO:0000313" key="2">
    <source>
        <dbReference type="Proteomes" id="UP000054783"/>
    </source>
</evidence>